<evidence type="ECO:0000313" key="2">
    <source>
        <dbReference type="EMBL" id="GAA2274179.1"/>
    </source>
</evidence>
<comment type="caution">
    <text evidence="2">The sequence shown here is derived from an EMBL/GenBank/DDBJ whole genome shotgun (WGS) entry which is preliminary data.</text>
</comment>
<dbReference type="EMBL" id="BAAATR010000049">
    <property type="protein sequence ID" value="GAA2274179.1"/>
    <property type="molecule type" value="Genomic_DNA"/>
</dbReference>
<feature type="compositionally biased region" description="Pro residues" evidence="1">
    <location>
        <begin position="209"/>
        <end position="221"/>
    </location>
</feature>
<feature type="compositionally biased region" description="Basic and acidic residues" evidence="1">
    <location>
        <begin position="198"/>
        <end position="207"/>
    </location>
</feature>
<keyword evidence="3" id="KW-1185">Reference proteome</keyword>
<evidence type="ECO:0000256" key="1">
    <source>
        <dbReference type="SAM" id="MobiDB-lite"/>
    </source>
</evidence>
<feature type="compositionally biased region" description="Polar residues" evidence="1">
    <location>
        <begin position="143"/>
        <end position="152"/>
    </location>
</feature>
<sequence>MSTFRGAPQPLNTVKRYARMKEPTGDRRAPCYKPTLVDPYRDHLRARRAEDPAAPVIQLFREIKELGYTGSLNLLYRYITQRRAEGDKPVTTPQCFARLLLSHPENLRDKDTALLRELTEACPEITELTRLTGEFAQLLTPVEATTPSSPTGSPRFEPPTCPPALLRERPRTRPRRRRCRTHPPLPQRPHRGRQHANQADHEADARPSRVPPTPPPHPPPVTTTQRYYRLRDRAEFMTLPRRPQGPLGRGPAGPVDGHCRAGAWLRCRY</sequence>
<accession>A0ABP5RT40</accession>
<gene>
    <name evidence="2" type="ORF">GCM10010430_70180</name>
</gene>
<reference evidence="3" key="1">
    <citation type="journal article" date="2019" name="Int. J. Syst. Evol. Microbiol.">
        <title>The Global Catalogue of Microorganisms (GCM) 10K type strain sequencing project: providing services to taxonomists for standard genome sequencing and annotation.</title>
        <authorList>
            <consortium name="The Broad Institute Genomics Platform"/>
            <consortium name="The Broad Institute Genome Sequencing Center for Infectious Disease"/>
            <person name="Wu L."/>
            <person name="Ma J."/>
        </authorList>
    </citation>
    <scope>NUCLEOTIDE SEQUENCE [LARGE SCALE GENOMIC DNA]</scope>
    <source>
        <strain evidence="3">JCM 7356</strain>
    </source>
</reference>
<dbReference type="Proteomes" id="UP001500305">
    <property type="component" value="Unassembled WGS sequence"/>
</dbReference>
<organism evidence="2 3">
    <name type="scientific">Kitasatospora cystarginea</name>
    <dbReference type="NCBI Taxonomy" id="58350"/>
    <lineage>
        <taxon>Bacteria</taxon>
        <taxon>Bacillati</taxon>
        <taxon>Actinomycetota</taxon>
        <taxon>Actinomycetes</taxon>
        <taxon>Kitasatosporales</taxon>
        <taxon>Streptomycetaceae</taxon>
        <taxon>Kitasatospora</taxon>
    </lineage>
</organism>
<feature type="compositionally biased region" description="Basic residues" evidence="1">
    <location>
        <begin position="172"/>
        <end position="181"/>
    </location>
</feature>
<evidence type="ECO:0008006" key="4">
    <source>
        <dbReference type="Google" id="ProtNLM"/>
    </source>
</evidence>
<proteinExistence type="predicted"/>
<protein>
    <recommendedName>
        <fullName evidence="4">Transposase</fullName>
    </recommendedName>
</protein>
<evidence type="ECO:0000313" key="3">
    <source>
        <dbReference type="Proteomes" id="UP001500305"/>
    </source>
</evidence>
<name>A0ABP5RT40_9ACTN</name>
<feature type="region of interest" description="Disordered" evidence="1">
    <location>
        <begin position="143"/>
        <end position="225"/>
    </location>
</feature>